<dbReference type="InterPro" id="IPR001752">
    <property type="entry name" value="Kinesin_motor_dom"/>
</dbReference>
<reference evidence="3" key="1">
    <citation type="submission" date="2023-05" db="EMBL/GenBank/DDBJ databases">
        <authorList>
            <person name="Huff M."/>
        </authorList>
    </citation>
    <scope>NUCLEOTIDE SEQUENCE</scope>
</reference>
<dbReference type="PANTHER" id="PTHR47969:SF9">
    <property type="entry name" value="KINESIN-LIKE PROTEIN"/>
    <property type="match status" value="1"/>
</dbReference>
<dbReference type="GO" id="GO:0003777">
    <property type="term" value="F:microtubule motor activity"/>
    <property type="evidence" value="ECO:0007669"/>
    <property type="project" value="InterPro"/>
</dbReference>
<dbReference type="GO" id="GO:0051231">
    <property type="term" value="P:spindle elongation"/>
    <property type="evidence" value="ECO:0007669"/>
    <property type="project" value="TreeGrafter"/>
</dbReference>
<accession>A0AAD1YZG5</accession>
<dbReference type="EMBL" id="OU503039">
    <property type="protein sequence ID" value="CAI9760025.1"/>
    <property type="molecule type" value="Genomic_DNA"/>
</dbReference>
<dbReference type="GO" id="GO:0007018">
    <property type="term" value="P:microtubule-based movement"/>
    <property type="evidence" value="ECO:0007669"/>
    <property type="project" value="InterPro"/>
</dbReference>
<keyword evidence="4" id="KW-1185">Reference proteome</keyword>
<keyword evidence="1" id="KW-0505">Motor protein</keyword>
<dbReference type="InterPro" id="IPR036961">
    <property type="entry name" value="Kinesin_motor_dom_sf"/>
</dbReference>
<name>A0AAD1YZG5_9LAMI</name>
<evidence type="ECO:0000313" key="3">
    <source>
        <dbReference type="EMBL" id="CAI9760025.1"/>
    </source>
</evidence>
<gene>
    <name evidence="3" type="ORF">FPE_LOCUS7455</name>
</gene>
<organism evidence="3 4">
    <name type="scientific">Fraxinus pennsylvanica</name>
    <dbReference type="NCBI Taxonomy" id="56036"/>
    <lineage>
        <taxon>Eukaryota</taxon>
        <taxon>Viridiplantae</taxon>
        <taxon>Streptophyta</taxon>
        <taxon>Embryophyta</taxon>
        <taxon>Tracheophyta</taxon>
        <taxon>Spermatophyta</taxon>
        <taxon>Magnoliopsida</taxon>
        <taxon>eudicotyledons</taxon>
        <taxon>Gunneridae</taxon>
        <taxon>Pentapetalae</taxon>
        <taxon>asterids</taxon>
        <taxon>lamiids</taxon>
        <taxon>Lamiales</taxon>
        <taxon>Oleaceae</taxon>
        <taxon>Oleeae</taxon>
        <taxon>Fraxinus</taxon>
    </lineage>
</organism>
<dbReference type="SUPFAM" id="SSF52540">
    <property type="entry name" value="P-loop containing nucleoside triphosphate hydrolases"/>
    <property type="match status" value="1"/>
</dbReference>
<dbReference type="Pfam" id="PF00225">
    <property type="entry name" value="Kinesin"/>
    <property type="match status" value="1"/>
</dbReference>
<dbReference type="Gene3D" id="3.40.850.10">
    <property type="entry name" value="Kinesin motor domain"/>
    <property type="match status" value="2"/>
</dbReference>
<dbReference type="GO" id="GO:0008017">
    <property type="term" value="F:microtubule binding"/>
    <property type="evidence" value="ECO:0007669"/>
    <property type="project" value="InterPro"/>
</dbReference>
<dbReference type="GO" id="GO:0005524">
    <property type="term" value="F:ATP binding"/>
    <property type="evidence" value="ECO:0007669"/>
    <property type="project" value="InterPro"/>
</dbReference>
<dbReference type="InterPro" id="IPR027417">
    <property type="entry name" value="P-loop_NTPase"/>
</dbReference>
<proteinExistence type="predicted"/>
<dbReference type="Proteomes" id="UP000834106">
    <property type="component" value="Chromosome 4"/>
</dbReference>
<dbReference type="GO" id="GO:0007052">
    <property type="term" value="P:mitotic spindle organization"/>
    <property type="evidence" value="ECO:0007669"/>
    <property type="project" value="TreeGrafter"/>
</dbReference>
<dbReference type="GO" id="GO:0005875">
    <property type="term" value="C:microtubule associated complex"/>
    <property type="evidence" value="ECO:0007669"/>
    <property type="project" value="TreeGrafter"/>
</dbReference>
<evidence type="ECO:0000313" key="4">
    <source>
        <dbReference type="Proteomes" id="UP000834106"/>
    </source>
</evidence>
<sequence>MNEVESIKISSWVWFSGEVFGFIAGKSAASDVDESASDVDNNFGSPIYGEFMGSRGRSSGAFLENGFCTSSTVDNGKGSQEKPGLLVMAMSEILSKAMDFGKSVSVSLYEMIEDHAYDLLDPKHIEVQILEGPQGKIHLKGLSQASKYDSQIKTKFSTVEDLACSFDIISTYGYKDPRRNIKDGTIFTESNRTNKSLYTMLNVVYALNTDEKHLPYRESKLTRILQESLGGKSPCFDAYMLESFLLPRLCLLIKFSFSITPKCQASVDRIHKQKSKFSSQSERSFINKKWEDAVYVLDHVKTDCFKCAPVEKEG</sequence>
<dbReference type="InterPro" id="IPR027640">
    <property type="entry name" value="Kinesin-like_fam"/>
</dbReference>
<feature type="domain" description="Kinesin motor" evidence="2">
    <location>
        <begin position="10"/>
        <end position="261"/>
    </location>
</feature>
<evidence type="ECO:0000259" key="2">
    <source>
        <dbReference type="SMART" id="SM00129"/>
    </source>
</evidence>
<dbReference type="AlphaFoldDB" id="A0AAD1YZG5"/>
<dbReference type="SMART" id="SM00129">
    <property type="entry name" value="KISc"/>
    <property type="match status" value="1"/>
</dbReference>
<dbReference type="PANTHER" id="PTHR47969">
    <property type="entry name" value="CHROMOSOME-ASSOCIATED KINESIN KIF4A-RELATED"/>
    <property type="match status" value="1"/>
</dbReference>
<protein>
    <recommendedName>
        <fullName evidence="2">Kinesin motor domain-containing protein</fullName>
    </recommendedName>
</protein>
<evidence type="ECO:0000256" key="1">
    <source>
        <dbReference type="ARBA" id="ARBA00023175"/>
    </source>
</evidence>